<protein>
    <submittedName>
        <fullName evidence="3">Retrovirus-related pol polyprotein from transposon TNT 1-94</fullName>
    </submittedName>
</protein>
<dbReference type="Gene3D" id="3.30.70.270">
    <property type="match status" value="2"/>
</dbReference>
<dbReference type="Proteomes" id="UP001151760">
    <property type="component" value="Unassembled WGS sequence"/>
</dbReference>
<dbReference type="PANTHER" id="PTHR11439:SF486">
    <property type="entry name" value="RLK (RECEPTOR-LIKE KINASE) PROTEIN, PUTATIVE-RELATED"/>
    <property type="match status" value="1"/>
</dbReference>
<dbReference type="InterPro" id="IPR013103">
    <property type="entry name" value="RVT_2"/>
</dbReference>
<evidence type="ECO:0000259" key="2">
    <source>
        <dbReference type="Pfam" id="PF07727"/>
    </source>
</evidence>
<dbReference type="EMBL" id="BQNB010011960">
    <property type="protein sequence ID" value="GJS97407.1"/>
    <property type="molecule type" value="Genomic_DNA"/>
</dbReference>
<sequence length="970" mass="110205">MSHTFAPRDSYDSDYDPSEHSTLDTQQQVEREITPDRETARIRAVDPPSAARIGLPFRPMQPRGPPCYYGGPSSSDPYVAVAWPAGPRAMWTDTPRVFIGTLVDSVLKMMTMEFNARSHLREQWANEDKDEIRASSRRAGIAMSRPNTRRPGANDNTLTNDIEGLIAQRINTTLQEPSLRGRNAANGLSWEDFKKLLTEEYYRKDEIQKLEAEIELFCQGKHYLVKPHHSVGSRKYGAPLDSENVRDGEIAKKGNSGKNIKDDRRRNQGGGQHNKSFDVVVGMDWLTKISAEIDCYANIVRIPLVDEGILVVQGNKFVGHLKLISAIKMIRYLEKDCVMFLAHVVDKGARVKGIKDIPVVGNHPDVFPEDLPGLPPTRQVEFQIDLVPGAAPVAKAPYRFAPSEMQELKEEHEQYLDIILKILKDEEFYAKISKCEFWLREVYFLDHIVNKDGINVDPAKVTTGGSLRTFKIAKPLTKLNQKKLEFKWGEEHAEAFEPLKHRVFNNIITSLKALDESFSSRNHVRKFLRALPTKWRPKVTAIKESKDLSTLPLDKLIGNLNVYEVVLEKDLEISKSKKEKYKSLALKARKVLSEEEATSLDSDDEEYAMASDSGDDCKKEEICLIAHDDNEVRLKFKLEPDEWIKDSGCSRHMMGNKDLFSSYKTIDGDNVVFGGNTRSKIVRKDENGVVSRNKARLVAQGYNQQEGIDFDETYAPVARLESIRILLAYACAHDFKLFQMDVKSAFLNVYVDDIILGSTCQDLCDDFLKITHDEFEMSMMGELNFFLGLQIKQLDDGIVFNKSKYIKEMLKKFSLENSKPIKTPMSFETKLTRDEDGEPFDDTKYRCMIGSLLYLMASKPDIMFSVCLCARFQEALKTSHLEAVKRIFRYIKGTSQLGLWYPKGTGVETIIYADSDHVGDYVDRKRTSGMCTFIGCCLTSWFSKKQTTLAILTTEVEYVSSEKHVNKPCG</sequence>
<feature type="region of interest" description="Disordered" evidence="1">
    <location>
        <begin position="1"/>
        <end position="38"/>
    </location>
</feature>
<feature type="region of interest" description="Disordered" evidence="1">
    <location>
        <begin position="244"/>
        <end position="273"/>
    </location>
</feature>
<evidence type="ECO:0000313" key="3">
    <source>
        <dbReference type="EMBL" id="GJS97407.1"/>
    </source>
</evidence>
<reference evidence="3" key="1">
    <citation type="journal article" date="2022" name="Int. J. Mol. Sci.">
        <title>Draft Genome of Tanacetum Coccineum: Genomic Comparison of Closely Related Tanacetum-Family Plants.</title>
        <authorList>
            <person name="Yamashiro T."/>
            <person name="Shiraishi A."/>
            <person name="Nakayama K."/>
            <person name="Satake H."/>
        </authorList>
    </citation>
    <scope>NUCLEOTIDE SEQUENCE</scope>
</reference>
<feature type="compositionally biased region" description="Basic and acidic residues" evidence="1">
    <location>
        <begin position="29"/>
        <end position="38"/>
    </location>
</feature>
<keyword evidence="4" id="KW-1185">Reference proteome</keyword>
<dbReference type="Pfam" id="PF07727">
    <property type="entry name" value="RVT_2"/>
    <property type="match status" value="1"/>
</dbReference>
<dbReference type="InterPro" id="IPR043502">
    <property type="entry name" value="DNA/RNA_pol_sf"/>
</dbReference>
<dbReference type="InterPro" id="IPR043128">
    <property type="entry name" value="Rev_trsase/Diguanyl_cyclase"/>
</dbReference>
<accession>A0ABQ5A8B1</accession>
<dbReference type="SUPFAM" id="SSF56672">
    <property type="entry name" value="DNA/RNA polymerases"/>
    <property type="match status" value="2"/>
</dbReference>
<reference evidence="3" key="2">
    <citation type="submission" date="2022-01" db="EMBL/GenBank/DDBJ databases">
        <authorList>
            <person name="Yamashiro T."/>
            <person name="Shiraishi A."/>
            <person name="Satake H."/>
            <person name="Nakayama K."/>
        </authorList>
    </citation>
    <scope>NUCLEOTIDE SEQUENCE</scope>
</reference>
<evidence type="ECO:0000256" key="1">
    <source>
        <dbReference type="SAM" id="MobiDB-lite"/>
    </source>
</evidence>
<dbReference type="PANTHER" id="PTHR11439">
    <property type="entry name" value="GAG-POL-RELATED RETROTRANSPOSON"/>
    <property type="match status" value="1"/>
</dbReference>
<name>A0ABQ5A8B1_9ASTR</name>
<evidence type="ECO:0000313" key="4">
    <source>
        <dbReference type="Proteomes" id="UP001151760"/>
    </source>
</evidence>
<proteinExistence type="predicted"/>
<organism evidence="3 4">
    <name type="scientific">Tanacetum coccineum</name>
    <dbReference type="NCBI Taxonomy" id="301880"/>
    <lineage>
        <taxon>Eukaryota</taxon>
        <taxon>Viridiplantae</taxon>
        <taxon>Streptophyta</taxon>
        <taxon>Embryophyta</taxon>
        <taxon>Tracheophyta</taxon>
        <taxon>Spermatophyta</taxon>
        <taxon>Magnoliopsida</taxon>
        <taxon>eudicotyledons</taxon>
        <taxon>Gunneridae</taxon>
        <taxon>Pentapetalae</taxon>
        <taxon>asterids</taxon>
        <taxon>campanulids</taxon>
        <taxon>Asterales</taxon>
        <taxon>Asteraceae</taxon>
        <taxon>Asteroideae</taxon>
        <taxon>Anthemideae</taxon>
        <taxon>Anthemidinae</taxon>
        <taxon>Tanacetum</taxon>
    </lineage>
</organism>
<feature type="domain" description="Reverse transcriptase Ty1/copia-type" evidence="2">
    <location>
        <begin position="683"/>
        <end position="748"/>
    </location>
</feature>
<gene>
    <name evidence="3" type="ORF">Tco_0804375</name>
</gene>
<dbReference type="Pfam" id="PF08284">
    <property type="entry name" value="RVP_2"/>
    <property type="match status" value="1"/>
</dbReference>
<comment type="caution">
    <text evidence="3">The sequence shown here is derived from an EMBL/GenBank/DDBJ whole genome shotgun (WGS) entry which is preliminary data.</text>
</comment>